<feature type="region of interest" description="Disordered" evidence="1">
    <location>
        <begin position="1"/>
        <end position="36"/>
    </location>
</feature>
<protein>
    <recommendedName>
        <fullName evidence="2">DNA mismatch repair protein MutS connector domain-containing protein</fullName>
    </recommendedName>
</protein>
<gene>
    <name evidence="3" type="ORF">BDK51DRAFT_27277</name>
</gene>
<sequence length="155" mass="16578">MPNSSLGQTAASTRRPSTSASRPGTSASARNSTHAARGVAREGSFVVAVVEGRGVASEIGLAAINCGTAQCQLYQFADSQTYVKTLHKISLLDPVEILMPITAVEPTRSKLCHIIEEAFPDTDLVPAQRKYFNDEAGLTFIANYCLEEGMFPKNA</sequence>
<evidence type="ECO:0000313" key="4">
    <source>
        <dbReference type="Proteomes" id="UP000269721"/>
    </source>
</evidence>
<evidence type="ECO:0000256" key="1">
    <source>
        <dbReference type="SAM" id="MobiDB-lite"/>
    </source>
</evidence>
<feature type="compositionally biased region" description="Low complexity" evidence="1">
    <location>
        <begin position="9"/>
        <end position="30"/>
    </location>
</feature>
<dbReference type="GO" id="GO:0006298">
    <property type="term" value="P:mismatch repair"/>
    <property type="evidence" value="ECO:0007669"/>
    <property type="project" value="InterPro"/>
</dbReference>
<evidence type="ECO:0000313" key="3">
    <source>
        <dbReference type="EMBL" id="RKO87882.1"/>
    </source>
</evidence>
<dbReference type="Proteomes" id="UP000269721">
    <property type="component" value="Unassembled WGS sequence"/>
</dbReference>
<dbReference type="AlphaFoldDB" id="A0A4P9W754"/>
<keyword evidence="4" id="KW-1185">Reference proteome</keyword>
<proteinExistence type="predicted"/>
<organism evidence="3 4">
    <name type="scientific">Blyttiomyces helicus</name>
    <dbReference type="NCBI Taxonomy" id="388810"/>
    <lineage>
        <taxon>Eukaryota</taxon>
        <taxon>Fungi</taxon>
        <taxon>Fungi incertae sedis</taxon>
        <taxon>Chytridiomycota</taxon>
        <taxon>Chytridiomycota incertae sedis</taxon>
        <taxon>Chytridiomycetes</taxon>
        <taxon>Chytridiomycetes incertae sedis</taxon>
        <taxon>Blyttiomyces</taxon>
    </lineage>
</organism>
<reference evidence="4" key="1">
    <citation type="journal article" date="2018" name="Nat. Microbiol.">
        <title>Leveraging single-cell genomics to expand the fungal tree of life.</title>
        <authorList>
            <person name="Ahrendt S.R."/>
            <person name="Quandt C.A."/>
            <person name="Ciobanu D."/>
            <person name="Clum A."/>
            <person name="Salamov A."/>
            <person name="Andreopoulos B."/>
            <person name="Cheng J.F."/>
            <person name="Woyke T."/>
            <person name="Pelin A."/>
            <person name="Henrissat B."/>
            <person name="Reynolds N.K."/>
            <person name="Benny G.L."/>
            <person name="Smith M.E."/>
            <person name="James T.Y."/>
            <person name="Grigoriev I.V."/>
        </authorList>
    </citation>
    <scope>NUCLEOTIDE SEQUENCE [LARGE SCALE GENOMIC DNA]</scope>
</reference>
<dbReference type="EMBL" id="KZ997095">
    <property type="protein sequence ID" value="RKO87882.1"/>
    <property type="molecule type" value="Genomic_DNA"/>
</dbReference>
<dbReference type="OrthoDB" id="276261at2759"/>
<evidence type="ECO:0000259" key="2">
    <source>
        <dbReference type="Pfam" id="PF05188"/>
    </source>
</evidence>
<dbReference type="InterPro" id="IPR007860">
    <property type="entry name" value="DNA_mmatch_repair_MutS_con_dom"/>
</dbReference>
<dbReference type="Pfam" id="PF05188">
    <property type="entry name" value="MutS_II"/>
    <property type="match status" value="1"/>
</dbReference>
<dbReference type="Gene3D" id="3.30.420.110">
    <property type="entry name" value="MutS, connector domain"/>
    <property type="match status" value="1"/>
</dbReference>
<accession>A0A4P9W754</accession>
<dbReference type="InterPro" id="IPR036678">
    <property type="entry name" value="MutS_con_dom_sf"/>
</dbReference>
<feature type="domain" description="DNA mismatch repair protein MutS connector" evidence="2">
    <location>
        <begin position="45"/>
        <end position="109"/>
    </location>
</feature>
<dbReference type="GO" id="GO:0030983">
    <property type="term" value="F:mismatched DNA binding"/>
    <property type="evidence" value="ECO:0007669"/>
    <property type="project" value="InterPro"/>
</dbReference>
<dbReference type="GO" id="GO:0005524">
    <property type="term" value="F:ATP binding"/>
    <property type="evidence" value="ECO:0007669"/>
    <property type="project" value="InterPro"/>
</dbReference>
<name>A0A4P9W754_9FUNG</name>